<keyword evidence="6" id="KW-1185">Reference proteome</keyword>
<keyword evidence="1" id="KW-0805">Transcription regulation</keyword>
<comment type="caution">
    <text evidence="5">The sequence shown here is derived from an EMBL/GenBank/DDBJ whole genome shotgun (WGS) entry which is preliminary data.</text>
</comment>
<dbReference type="GO" id="GO:0003677">
    <property type="term" value="F:DNA binding"/>
    <property type="evidence" value="ECO:0007669"/>
    <property type="project" value="UniProtKB-KW"/>
</dbReference>
<dbReference type="Proteomes" id="UP000214646">
    <property type="component" value="Unassembled WGS sequence"/>
</dbReference>
<keyword evidence="3" id="KW-0804">Transcription</keyword>
<evidence type="ECO:0000313" key="5">
    <source>
        <dbReference type="EMBL" id="OWK46732.1"/>
    </source>
</evidence>
<evidence type="ECO:0000256" key="2">
    <source>
        <dbReference type="ARBA" id="ARBA00023125"/>
    </source>
</evidence>
<dbReference type="Gene3D" id="1.10.10.10">
    <property type="entry name" value="Winged helix-like DNA-binding domain superfamily/Winged helix DNA-binding domain"/>
    <property type="match status" value="1"/>
</dbReference>
<dbReference type="Pfam" id="PF00392">
    <property type="entry name" value="GntR"/>
    <property type="match status" value="1"/>
</dbReference>
<dbReference type="RefSeq" id="WP_088251925.1">
    <property type="nucleotide sequence ID" value="NZ_NIDE01000001.1"/>
</dbReference>
<gene>
    <name evidence="5" type="ORF">FRUB_00431</name>
</gene>
<dbReference type="PROSITE" id="PS50949">
    <property type="entry name" value="HTH_GNTR"/>
    <property type="match status" value="1"/>
</dbReference>
<name>A0A225DZL3_9BACT</name>
<sequence>MRLRVLADSTIPIYEQIVSQVVFAIAAGDVSSGELVPSVRDLSQQLLVNPNTVARAFQELERAGILESRRGLGMAVTAEAPKLCAGRRKEIVRGHVRDALRAAAAAGLSAPDVHELVDDEWPRLAPRNGRAESSR</sequence>
<proteinExistence type="predicted"/>
<evidence type="ECO:0000256" key="3">
    <source>
        <dbReference type="ARBA" id="ARBA00023163"/>
    </source>
</evidence>
<evidence type="ECO:0000259" key="4">
    <source>
        <dbReference type="PROSITE" id="PS50949"/>
    </source>
</evidence>
<evidence type="ECO:0000256" key="1">
    <source>
        <dbReference type="ARBA" id="ARBA00023015"/>
    </source>
</evidence>
<dbReference type="SMART" id="SM00345">
    <property type="entry name" value="HTH_GNTR"/>
    <property type="match status" value="1"/>
</dbReference>
<dbReference type="InterPro" id="IPR036390">
    <property type="entry name" value="WH_DNA-bd_sf"/>
</dbReference>
<dbReference type="PANTHER" id="PTHR38445">
    <property type="entry name" value="HTH-TYPE TRANSCRIPTIONAL REPRESSOR YTRA"/>
    <property type="match status" value="1"/>
</dbReference>
<reference evidence="6" key="1">
    <citation type="submission" date="2017-06" db="EMBL/GenBank/DDBJ databases">
        <title>Genome analysis of Fimbriiglobus ruber SP5, the first member of the order Planctomycetales with confirmed chitinolytic capability.</title>
        <authorList>
            <person name="Ravin N.V."/>
            <person name="Rakitin A.L."/>
            <person name="Ivanova A.A."/>
            <person name="Beletsky A.V."/>
            <person name="Kulichevskaya I.S."/>
            <person name="Mardanov A.V."/>
            <person name="Dedysh S.N."/>
        </authorList>
    </citation>
    <scope>NUCLEOTIDE SEQUENCE [LARGE SCALE GENOMIC DNA]</scope>
    <source>
        <strain evidence="6">SP5</strain>
    </source>
</reference>
<dbReference type="EMBL" id="NIDE01000001">
    <property type="protein sequence ID" value="OWK46732.1"/>
    <property type="molecule type" value="Genomic_DNA"/>
</dbReference>
<keyword evidence="2" id="KW-0238">DNA-binding</keyword>
<organism evidence="5 6">
    <name type="scientific">Fimbriiglobus ruber</name>
    <dbReference type="NCBI Taxonomy" id="1908690"/>
    <lineage>
        <taxon>Bacteria</taxon>
        <taxon>Pseudomonadati</taxon>
        <taxon>Planctomycetota</taxon>
        <taxon>Planctomycetia</taxon>
        <taxon>Gemmatales</taxon>
        <taxon>Gemmataceae</taxon>
        <taxon>Fimbriiglobus</taxon>
    </lineage>
</organism>
<dbReference type="InterPro" id="IPR036388">
    <property type="entry name" value="WH-like_DNA-bd_sf"/>
</dbReference>
<dbReference type="GO" id="GO:0003700">
    <property type="term" value="F:DNA-binding transcription factor activity"/>
    <property type="evidence" value="ECO:0007669"/>
    <property type="project" value="InterPro"/>
</dbReference>
<evidence type="ECO:0000313" key="6">
    <source>
        <dbReference type="Proteomes" id="UP000214646"/>
    </source>
</evidence>
<dbReference type="OrthoDB" id="9801546at2"/>
<dbReference type="PANTHER" id="PTHR38445:SF7">
    <property type="entry name" value="GNTR-FAMILY TRANSCRIPTIONAL REGULATOR"/>
    <property type="match status" value="1"/>
</dbReference>
<feature type="domain" description="HTH gntR-type" evidence="4">
    <location>
        <begin position="11"/>
        <end position="79"/>
    </location>
</feature>
<dbReference type="CDD" id="cd07377">
    <property type="entry name" value="WHTH_GntR"/>
    <property type="match status" value="1"/>
</dbReference>
<dbReference type="InterPro" id="IPR000524">
    <property type="entry name" value="Tscrpt_reg_HTH_GntR"/>
</dbReference>
<dbReference type="SUPFAM" id="SSF46785">
    <property type="entry name" value="Winged helix' DNA-binding domain"/>
    <property type="match status" value="1"/>
</dbReference>
<dbReference type="AlphaFoldDB" id="A0A225DZL3"/>
<accession>A0A225DZL3</accession>
<protein>
    <submittedName>
        <fullName evidence="5">Transcriptional regulator, GntR family</fullName>
    </submittedName>
</protein>